<reference evidence="3 4" key="1">
    <citation type="submission" date="2017-09" db="EMBL/GenBank/DDBJ databases">
        <title>Depth-based differentiation of microbial function through sediment-hosted aquifers and enrichment of novel symbionts in the deep terrestrial subsurface.</title>
        <authorList>
            <person name="Probst A.J."/>
            <person name="Ladd B."/>
            <person name="Jarett J.K."/>
            <person name="Geller-Mcgrath D.E."/>
            <person name="Sieber C.M."/>
            <person name="Emerson J.B."/>
            <person name="Anantharaman K."/>
            <person name="Thomas B.C."/>
            <person name="Malmstrom R."/>
            <person name="Stieglmeier M."/>
            <person name="Klingl A."/>
            <person name="Woyke T."/>
            <person name="Ryan C.M."/>
            <person name="Banfield J.F."/>
        </authorList>
    </citation>
    <scope>NUCLEOTIDE SEQUENCE [LARGE SCALE GENOMIC DNA]</scope>
    <source>
        <strain evidence="3">CG11_big_fil_rev_8_21_14_0_20_37_11</strain>
    </source>
</reference>
<keyword evidence="1" id="KW-0812">Transmembrane</keyword>
<comment type="caution">
    <text evidence="3">The sequence shown here is derived from an EMBL/GenBank/DDBJ whole genome shotgun (WGS) entry which is preliminary data.</text>
</comment>
<keyword evidence="1" id="KW-0472">Membrane</keyword>
<protein>
    <recommendedName>
        <fullName evidence="2">Glycosyltransferase 2-like domain-containing protein</fullName>
    </recommendedName>
</protein>
<evidence type="ECO:0000256" key="1">
    <source>
        <dbReference type="SAM" id="Phobius"/>
    </source>
</evidence>
<sequence>MKISVVIPNYNGEENLNKILSELETISNILEIIVVDDASSDNSVGIIKKNFPNVKLIERLENRGFSSSVNDGVKAVHGQLVLLLNTDVIPEINFLDSLTHHFEDPDVFAVGCLQKSYEHNKIIFRGRGIGNFSKGLLIHQRGEVGKQNTLWVSAGAGLFRKDIWQKIGGLDSIYNPFYWEDIDISYRALKAGYKLVFESQSAVWHYHEKGSIKNRYTQNKIKEISYRNQILFIWLNISDKEYLLRHLLYLPYLFFKSLIYFDFSFVIGCISALLKLPKVLILRKKRKKLWNISDREILSHFKS</sequence>
<evidence type="ECO:0000313" key="3">
    <source>
        <dbReference type="EMBL" id="PIR08198.1"/>
    </source>
</evidence>
<dbReference type="InterPro" id="IPR001173">
    <property type="entry name" value="Glyco_trans_2-like"/>
</dbReference>
<dbReference type="SUPFAM" id="SSF53448">
    <property type="entry name" value="Nucleotide-diphospho-sugar transferases"/>
    <property type="match status" value="1"/>
</dbReference>
<dbReference type="AlphaFoldDB" id="A0A2H0NH39"/>
<evidence type="ECO:0000259" key="2">
    <source>
        <dbReference type="Pfam" id="PF00535"/>
    </source>
</evidence>
<dbReference type="PANTHER" id="PTHR43179">
    <property type="entry name" value="RHAMNOSYLTRANSFERASE WBBL"/>
    <property type="match status" value="1"/>
</dbReference>
<dbReference type="PANTHER" id="PTHR43179:SF7">
    <property type="entry name" value="RHAMNOSYLTRANSFERASE WBBL"/>
    <property type="match status" value="1"/>
</dbReference>
<dbReference type="Gene3D" id="3.90.550.10">
    <property type="entry name" value="Spore Coat Polysaccharide Biosynthesis Protein SpsA, Chain A"/>
    <property type="match status" value="1"/>
</dbReference>
<dbReference type="EMBL" id="PCWS01000092">
    <property type="protein sequence ID" value="PIR08198.1"/>
    <property type="molecule type" value="Genomic_DNA"/>
</dbReference>
<dbReference type="Pfam" id="PF00535">
    <property type="entry name" value="Glycos_transf_2"/>
    <property type="match status" value="1"/>
</dbReference>
<feature type="domain" description="Glycosyltransferase 2-like" evidence="2">
    <location>
        <begin position="4"/>
        <end position="163"/>
    </location>
</feature>
<name>A0A2H0NH39_9BACT</name>
<accession>A0A2H0NH39</accession>
<organism evidence="3 4">
    <name type="scientific">Candidatus Gottesmanbacteria bacterium CG11_big_fil_rev_8_21_14_0_20_37_11</name>
    <dbReference type="NCBI Taxonomy" id="1974575"/>
    <lineage>
        <taxon>Bacteria</taxon>
        <taxon>Candidatus Gottesmaniibacteriota</taxon>
    </lineage>
</organism>
<proteinExistence type="predicted"/>
<dbReference type="InterPro" id="IPR029044">
    <property type="entry name" value="Nucleotide-diphossugar_trans"/>
</dbReference>
<dbReference type="CDD" id="cd04186">
    <property type="entry name" value="GT_2_like_c"/>
    <property type="match status" value="1"/>
</dbReference>
<dbReference type="Proteomes" id="UP000230707">
    <property type="component" value="Unassembled WGS sequence"/>
</dbReference>
<gene>
    <name evidence="3" type="ORF">COV53_04170</name>
</gene>
<keyword evidence="1" id="KW-1133">Transmembrane helix</keyword>
<evidence type="ECO:0000313" key="4">
    <source>
        <dbReference type="Proteomes" id="UP000230707"/>
    </source>
</evidence>
<feature type="transmembrane region" description="Helical" evidence="1">
    <location>
        <begin position="258"/>
        <end position="276"/>
    </location>
</feature>